<organism evidence="2 3">
    <name type="scientific">Metallosphaera yellowstonensis MK1</name>
    <dbReference type="NCBI Taxonomy" id="671065"/>
    <lineage>
        <taxon>Archaea</taxon>
        <taxon>Thermoproteota</taxon>
        <taxon>Thermoprotei</taxon>
        <taxon>Sulfolobales</taxon>
        <taxon>Sulfolobaceae</taxon>
        <taxon>Metallosphaera</taxon>
    </lineage>
</organism>
<evidence type="ECO:0000313" key="2">
    <source>
        <dbReference type="EMBL" id="EHP69153.1"/>
    </source>
</evidence>
<feature type="transmembrane region" description="Helical" evidence="1">
    <location>
        <begin position="235"/>
        <end position="259"/>
    </location>
</feature>
<feature type="transmembrane region" description="Helical" evidence="1">
    <location>
        <begin position="89"/>
        <end position="108"/>
    </location>
</feature>
<feature type="transmembrane region" description="Helical" evidence="1">
    <location>
        <begin position="33"/>
        <end position="50"/>
    </location>
</feature>
<gene>
    <name evidence="2" type="ORF">MetMK1DRAFT_00018990</name>
</gene>
<feature type="transmembrane region" description="Helical" evidence="1">
    <location>
        <begin position="205"/>
        <end position="223"/>
    </location>
</feature>
<dbReference type="SUPFAM" id="SSF103473">
    <property type="entry name" value="MFS general substrate transporter"/>
    <property type="match status" value="1"/>
</dbReference>
<reference evidence="2 3" key="1">
    <citation type="submission" date="2012-01" db="EMBL/GenBank/DDBJ databases">
        <title>Improved High-Quality Draft sequence of Metallosphaera yellowstonensis MK1.</title>
        <authorList>
            <consortium name="US DOE Joint Genome Institute"/>
            <person name="Lucas S."/>
            <person name="Han J."/>
            <person name="Cheng J.-F."/>
            <person name="Goodwin L."/>
            <person name="Pitluck S."/>
            <person name="Peters L."/>
            <person name="Teshima H."/>
            <person name="Detter J.C."/>
            <person name="Han C."/>
            <person name="Tapia R."/>
            <person name="Land M."/>
            <person name="Hauser L."/>
            <person name="Kyrpides N."/>
            <person name="Kozubal M."/>
            <person name="Macur R.E."/>
            <person name="Jay Z."/>
            <person name="Inskeep W."/>
            <person name="Woyke T."/>
        </authorList>
    </citation>
    <scope>NUCLEOTIDE SEQUENCE [LARGE SCALE GENOMIC DNA]</scope>
    <source>
        <strain evidence="2 3">MK1</strain>
    </source>
</reference>
<protein>
    <submittedName>
        <fullName evidence="2">Uncharacterized protein</fullName>
    </submittedName>
</protein>
<keyword evidence="1" id="KW-0812">Transmembrane</keyword>
<dbReference type="InterPro" id="IPR036259">
    <property type="entry name" value="MFS_trans_sf"/>
</dbReference>
<keyword evidence="1" id="KW-1133">Transmembrane helix</keyword>
<dbReference type="STRING" id="671065.MetMK1DRAFT_00018990"/>
<sequence length="336" mass="36780">MRQHRATLAYALATYSFVLPAFAFKELEYAEWEVFFLTSLPFVGRLFGSLETRRLVSKLGTVWTYRVSLAGLAGSSMISSSFTQFGEQLAIRLLVGVLFGIMTSLAVYEAMEGRSQKGGVMFSGWALGWSLAGTTYLLAGSWSATMLIGGLVILSLPLFRGENRELEVIQVTSVSSKGILVFLLSFVPSFTLSVAPYFLEINGLPWVWIIPSYAMAIPSYYLLPVLADKIGFHRTLMLTVLVAVMSGTLFFQKLFFMLMPFTFFGLGLNSLAPKIALRYGVDSRNSGVAVNTAGLGGLMYSMFPSMMGFDGLSDIMDASLASLLILSSKRVKTKVS</sequence>
<evidence type="ECO:0000313" key="3">
    <source>
        <dbReference type="Proteomes" id="UP000003980"/>
    </source>
</evidence>
<dbReference type="RefSeq" id="WP_009072893.1">
    <property type="nucleotide sequence ID" value="NZ_JH597768.1"/>
</dbReference>
<dbReference type="EMBL" id="JH597768">
    <property type="protein sequence ID" value="EHP69153.1"/>
    <property type="molecule type" value="Genomic_DNA"/>
</dbReference>
<dbReference type="eggNOG" id="arCOG05344">
    <property type="taxonomic scope" value="Archaea"/>
</dbReference>
<keyword evidence="3" id="KW-1185">Reference proteome</keyword>
<accession>H2C5S6</accession>
<keyword evidence="1" id="KW-0472">Membrane</keyword>
<dbReference type="Gene3D" id="1.20.1250.20">
    <property type="entry name" value="MFS general substrate transporter like domains"/>
    <property type="match status" value="1"/>
</dbReference>
<dbReference type="AlphaFoldDB" id="H2C5S6"/>
<dbReference type="HOGENOM" id="CLU_800770_0_0_2"/>
<feature type="transmembrane region" description="Helical" evidence="1">
    <location>
        <begin position="179"/>
        <end position="199"/>
    </location>
</feature>
<name>H2C5S6_9CREN</name>
<dbReference type="Proteomes" id="UP000003980">
    <property type="component" value="Unassembled WGS sequence"/>
</dbReference>
<dbReference type="OrthoDB" id="37025at2157"/>
<proteinExistence type="predicted"/>
<feature type="transmembrane region" description="Helical" evidence="1">
    <location>
        <begin position="142"/>
        <end position="159"/>
    </location>
</feature>
<evidence type="ECO:0000256" key="1">
    <source>
        <dbReference type="SAM" id="Phobius"/>
    </source>
</evidence>